<protein>
    <submittedName>
        <fullName evidence="3">CoA transferase</fullName>
    </submittedName>
</protein>
<accession>A0ABT0K0Z4</accession>
<evidence type="ECO:0000256" key="1">
    <source>
        <dbReference type="ARBA" id="ARBA00022679"/>
    </source>
</evidence>
<feature type="region of interest" description="Disordered" evidence="2">
    <location>
        <begin position="494"/>
        <end position="533"/>
    </location>
</feature>
<dbReference type="Pfam" id="PF02515">
    <property type="entry name" value="CoA_transf_3"/>
    <property type="match status" value="1"/>
</dbReference>
<feature type="region of interest" description="Disordered" evidence="2">
    <location>
        <begin position="225"/>
        <end position="245"/>
    </location>
</feature>
<dbReference type="InterPro" id="IPR023606">
    <property type="entry name" value="CoA-Trfase_III_dom_1_sf"/>
</dbReference>
<organism evidence="3 4">
    <name type="scientific">Frankia umida</name>
    <dbReference type="NCBI Taxonomy" id="573489"/>
    <lineage>
        <taxon>Bacteria</taxon>
        <taxon>Bacillati</taxon>
        <taxon>Actinomycetota</taxon>
        <taxon>Actinomycetes</taxon>
        <taxon>Frankiales</taxon>
        <taxon>Frankiaceae</taxon>
        <taxon>Frankia</taxon>
    </lineage>
</organism>
<dbReference type="Proteomes" id="UP001201873">
    <property type="component" value="Unassembled WGS sequence"/>
</dbReference>
<dbReference type="InterPro" id="IPR050509">
    <property type="entry name" value="CoA-transferase_III"/>
</dbReference>
<dbReference type="SUPFAM" id="SSF89796">
    <property type="entry name" value="CoA-transferase family III (CaiB/BaiF)"/>
    <property type="match status" value="2"/>
</dbReference>
<reference evidence="3 4" key="1">
    <citation type="submission" date="2022-04" db="EMBL/GenBank/DDBJ databases">
        <title>Genome diversity in the genus Frankia.</title>
        <authorList>
            <person name="Carlos-Shanley C."/>
            <person name="Hahn D."/>
        </authorList>
    </citation>
    <scope>NUCLEOTIDE SEQUENCE [LARGE SCALE GENOMIC DNA]</scope>
    <source>
        <strain evidence="3 4">Ag45/Mut15</strain>
    </source>
</reference>
<proteinExistence type="predicted"/>
<dbReference type="InterPro" id="IPR003673">
    <property type="entry name" value="CoA-Trfase_fam_III"/>
</dbReference>
<dbReference type="RefSeq" id="WP_248825705.1">
    <property type="nucleotide sequence ID" value="NZ_JALKFT010000017.1"/>
</dbReference>
<dbReference type="PANTHER" id="PTHR48228">
    <property type="entry name" value="SUCCINYL-COA--D-CITRAMALATE COA-TRANSFERASE"/>
    <property type="match status" value="1"/>
</dbReference>
<dbReference type="Gene3D" id="3.40.50.10540">
    <property type="entry name" value="Crotonobetainyl-coa:carnitine coa-transferase, domain 1"/>
    <property type="match status" value="1"/>
</dbReference>
<dbReference type="PANTHER" id="PTHR48228:SF6">
    <property type="entry name" value="L-CARNITINE COA-TRANSFERASE"/>
    <property type="match status" value="1"/>
</dbReference>
<sequence>MPTSLDQLLWDELCAALAAQGLPVPVEAGPAPSPAAAVVSPSWALVSAWADSGLMWLTGSPQAPPTLPDGPVIGRAEAAARLFTALSARLGRTVRPDVAVLLGGRAALLGLTRGGTSSAGGSCRLLPAADGWLAVNLARPHDEDAVVALLGALGALDDPASSTVPAVRTGSDASEVGARTWSELGAAVATRPTREVVELARLLAMPVAALEVSRRPVPIRSLPRGLARTSGGSHPPSGPVDRAGGGPIGGRVVIDLSSMWAGPLCAHLLGRMGLRVIKVESVRRLDGARRGNADFYDWMHAGHESVVLDFATPDGRATLRRLLAHADVVLESSRPRALAHLGIDPDVLLAARPGQVWASITAHGRTGAASDSAPDPVAFGDDAAVAGGLVAWQWHTHTPSPTPVFCADAIADPLTGLFAAVAVAAALHRGGGQLLDIAMRDVAAWTAAPLPRVPPAPTATADPAHIAPPVGAMAAAVRMTGSDQYGWTAHLDGHSHPVAPPTPPWPTGDTPPWPQAAEPGAHTRTVLDDLPPA</sequence>
<gene>
    <name evidence="3" type="ORF">MXD59_17090</name>
</gene>
<dbReference type="GO" id="GO:0016740">
    <property type="term" value="F:transferase activity"/>
    <property type="evidence" value="ECO:0007669"/>
    <property type="project" value="UniProtKB-KW"/>
</dbReference>
<evidence type="ECO:0000313" key="4">
    <source>
        <dbReference type="Proteomes" id="UP001201873"/>
    </source>
</evidence>
<keyword evidence="4" id="KW-1185">Reference proteome</keyword>
<dbReference type="EMBL" id="JALKFT010000017">
    <property type="protein sequence ID" value="MCK9877466.1"/>
    <property type="molecule type" value="Genomic_DNA"/>
</dbReference>
<name>A0ABT0K0Z4_9ACTN</name>
<comment type="caution">
    <text evidence="3">The sequence shown here is derived from an EMBL/GenBank/DDBJ whole genome shotgun (WGS) entry which is preliminary data.</text>
</comment>
<keyword evidence="1 3" id="KW-0808">Transferase</keyword>
<evidence type="ECO:0000313" key="3">
    <source>
        <dbReference type="EMBL" id="MCK9877466.1"/>
    </source>
</evidence>
<evidence type="ECO:0000256" key="2">
    <source>
        <dbReference type="SAM" id="MobiDB-lite"/>
    </source>
</evidence>
<feature type="compositionally biased region" description="Pro residues" evidence="2">
    <location>
        <begin position="498"/>
        <end position="514"/>
    </location>
</feature>